<evidence type="ECO:0000313" key="2">
    <source>
        <dbReference type="EMBL" id="CDH05264.1"/>
    </source>
</evidence>
<keyword evidence="1" id="KW-0472">Membrane</keyword>
<dbReference type="HOGENOM" id="CLU_2468287_0_0_6"/>
<organism evidence="2">
    <name type="scientific">Xenorhabdus bovienii str. oregonense</name>
    <dbReference type="NCBI Taxonomy" id="1398202"/>
    <lineage>
        <taxon>Bacteria</taxon>
        <taxon>Pseudomonadati</taxon>
        <taxon>Pseudomonadota</taxon>
        <taxon>Gammaproteobacteria</taxon>
        <taxon>Enterobacterales</taxon>
        <taxon>Morganellaceae</taxon>
        <taxon>Xenorhabdus</taxon>
    </lineage>
</organism>
<name>A0A077P3C2_XENBV</name>
<reference evidence="2" key="1">
    <citation type="submission" date="2013-07" db="EMBL/GenBank/DDBJ databases">
        <title>Sub-species coevolution in mutualistic symbiosis.</title>
        <authorList>
            <person name="Murfin K."/>
            <person name="Klassen J."/>
            <person name="Lee M."/>
            <person name="Forst S."/>
            <person name="Stock P."/>
            <person name="Goodrich-Blair H."/>
        </authorList>
    </citation>
    <scope>NUCLEOTIDE SEQUENCE [LARGE SCALE GENOMIC DNA]</scope>
    <source>
        <strain evidence="2">Oregonense</strain>
    </source>
</reference>
<gene>
    <name evidence="2" type="ORF">XBO1_1800049</name>
</gene>
<proteinExistence type="predicted"/>
<keyword evidence="1" id="KW-0812">Transmembrane</keyword>
<dbReference type="EMBL" id="CBSX010000091">
    <property type="protein sequence ID" value="CDH05264.1"/>
    <property type="molecule type" value="Genomic_DNA"/>
</dbReference>
<dbReference type="Proteomes" id="UP000028483">
    <property type="component" value="Unassembled WGS sequence"/>
</dbReference>
<evidence type="ECO:0000256" key="1">
    <source>
        <dbReference type="SAM" id="Phobius"/>
    </source>
</evidence>
<sequence length="107" mass="12779">MIMKNISLKNKKYININYLHLIKKSRSFINQLNRFVFYKNSAINFTTAMIIKFLFVIELELTLQFANYFALHDFSFIIRSECSAAIVLFNYKMKLSRTELALTLIHW</sequence>
<dbReference type="AlphaFoldDB" id="A0A077P3C2"/>
<feature type="transmembrane region" description="Helical" evidence="1">
    <location>
        <begin position="36"/>
        <end position="57"/>
    </location>
</feature>
<comment type="caution">
    <text evidence="2">The sequence shown here is derived from an EMBL/GenBank/DDBJ whole genome shotgun (WGS) entry which is preliminary data.</text>
</comment>
<protein>
    <submittedName>
        <fullName evidence="2">Uncharacterized protein</fullName>
    </submittedName>
</protein>
<accession>A0A077P3C2</accession>
<keyword evidence="1" id="KW-1133">Transmembrane helix</keyword>